<dbReference type="Gene3D" id="1.10.10.2840">
    <property type="entry name" value="PucR C-terminal helix-turn-helix domain"/>
    <property type="match status" value="1"/>
</dbReference>
<dbReference type="EMBL" id="BOVK01000031">
    <property type="protein sequence ID" value="GIQ69681.1"/>
    <property type="molecule type" value="Genomic_DNA"/>
</dbReference>
<comment type="similarity">
    <text evidence="1">Belongs to the CdaR family.</text>
</comment>
<name>A0A8J4M3N2_9BACL</name>
<dbReference type="Proteomes" id="UP000677918">
    <property type="component" value="Unassembled WGS sequence"/>
</dbReference>
<comment type="caution">
    <text evidence="5">The sequence shown here is derived from an EMBL/GenBank/DDBJ whole genome shotgun (WGS) entry which is preliminary data.</text>
</comment>
<gene>
    <name evidence="5" type="primary">pucR_1</name>
    <name evidence="5" type="ORF">XYCOK13_25050</name>
</gene>
<dbReference type="InterPro" id="IPR041522">
    <property type="entry name" value="CdaR_GGDEF"/>
</dbReference>
<dbReference type="InterPro" id="IPR012914">
    <property type="entry name" value="PucR_dom"/>
</dbReference>
<feature type="domain" description="Purine catabolism PurC-like" evidence="2">
    <location>
        <begin position="5"/>
        <end position="120"/>
    </location>
</feature>
<dbReference type="InterPro" id="IPR042070">
    <property type="entry name" value="PucR_C-HTH_sf"/>
</dbReference>
<dbReference type="Pfam" id="PF07905">
    <property type="entry name" value="PucR"/>
    <property type="match status" value="1"/>
</dbReference>
<dbReference type="Pfam" id="PF17853">
    <property type="entry name" value="GGDEF_2"/>
    <property type="match status" value="1"/>
</dbReference>
<dbReference type="InterPro" id="IPR051448">
    <property type="entry name" value="CdaR-like_regulators"/>
</dbReference>
<proteinExistence type="inferred from homology"/>
<dbReference type="InterPro" id="IPR025736">
    <property type="entry name" value="PucR_C-HTH_dom"/>
</dbReference>
<evidence type="ECO:0000256" key="1">
    <source>
        <dbReference type="ARBA" id="ARBA00006754"/>
    </source>
</evidence>
<organism evidence="5 6">
    <name type="scientific">Xylanibacillus composti</name>
    <dbReference type="NCBI Taxonomy" id="1572762"/>
    <lineage>
        <taxon>Bacteria</taxon>
        <taxon>Bacillati</taxon>
        <taxon>Bacillota</taxon>
        <taxon>Bacilli</taxon>
        <taxon>Bacillales</taxon>
        <taxon>Paenibacillaceae</taxon>
        <taxon>Xylanibacillus</taxon>
    </lineage>
</organism>
<keyword evidence="6" id="KW-1185">Reference proteome</keyword>
<dbReference type="PANTHER" id="PTHR33744:SF1">
    <property type="entry name" value="DNA-BINDING TRANSCRIPTIONAL ACTIVATOR ADER"/>
    <property type="match status" value="1"/>
</dbReference>
<dbReference type="PANTHER" id="PTHR33744">
    <property type="entry name" value="CARBOHYDRATE DIACID REGULATOR"/>
    <property type="match status" value="1"/>
</dbReference>
<protein>
    <submittedName>
        <fullName evidence="5">Purine catabolism regulatory protein</fullName>
    </submittedName>
</protein>
<evidence type="ECO:0000313" key="5">
    <source>
        <dbReference type="EMBL" id="GIQ69681.1"/>
    </source>
</evidence>
<dbReference type="Pfam" id="PF13556">
    <property type="entry name" value="HTH_30"/>
    <property type="match status" value="1"/>
</dbReference>
<accession>A0A8J4M3N2</accession>
<evidence type="ECO:0000259" key="3">
    <source>
        <dbReference type="Pfam" id="PF13556"/>
    </source>
</evidence>
<feature type="domain" description="CdaR GGDEF-like" evidence="4">
    <location>
        <begin position="294"/>
        <end position="428"/>
    </location>
</feature>
<feature type="domain" description="PucR C-terminal helix-turn-helix" evidence="3">
    <location>
        <begin position="481"/>
        <end position="539"/>
    </location>
</feature>
<evidence type="ECO:0000313" key="6">
    <source>
        <dbReference type="Proteomes" id="UP000677918"/>
    </source>
</evidence>
<dbReference type="AlphaFoldDB" id="A0A8J4M3N2"/>
<dbReference type="RefSeq" id="WP_213412467.1">
    <property type="nucleotide sequence ID" value="NZ_BOVK01000031.1"/>
</dbReference>
<evidence type="ECO:0000259" key="2">
    <source>
        <dbReference type="Pfam" id="PF07905"/>
    </source>
</evidence>
<evidence type="ECO:0000259" key="4">
    <source>
        <dbReference type="Pfam" id="PF17853"/>
    </source>
</evidence>
<sequence>MQLADLLHKLSFPPSTVLAGKSGLHRSIQSVNIMDTPDMIRYLKKDELLLTNAYVMKDDPEQLIMLVNDMQERGCAGLMISSRRFLPEHPQQLLTVAERLNFPIIEPPPGLTLGEISNKAIGFILEQKTDEMKYALDCHQHFSSMVIQGQGLPEIINALAAVLEHSIALFDHHFDSLALSNNIDYASFAPVLANVQQILRELPLTSPATRLCLLHDRADWRRTLTVYAIHSYQPSGFLVVFGETDDGRNLSHLAIEQAINVIQFEILKRQAVKERSRRYKNEFFADVVEGYIASEQNIMHRGSRYGLVNDSKYQTIVAKIDSFGTSNPYALTISEQETKERIIDQLYEYVKPALLDKGQDCIRFVKNDAVVLLLPTSNKGPWLEELLSDVSERAFHQQQLPISFGVGKPVDHLLDLPLSYKEALEALEFGYRCGKERFVQLNNNRELVDLFRFMDINYLKAFYKHTVQPFAHLEEKERTDLLLTLKVYYDQNCRIAETASRLFVHRNTVIYRLDKCAQILERELTAADESLRFRIAFLIEPLLQQPS</sequence>
<reference evidence="5" key="1">
    <citation type="submission" date="2021-04" db="EMBL/GenBank/DDBJ databases">
        <title>Draft genome sequence of Xylanibacillus composti strain K13.</title>
        <authorList>
            <person name="Uke A."/>
            <person name="Chhe C."/>
            <person name="Baramee S."/>
            <person name="Kosugi A."/>
        </authorList>
    </citation>
    <scope>NUCLEOTIDE SEQUENCE</scope>
    <source>
        <strain evidence="5">K13</strain>
    </source>
</reference>